<dbReference type="CDD" id="cd01610">
    <property type="entry name" value="PAP2_like"/>
    <property type="match status" value="1"/>
</dbReference>
<dbReference type="Gene3D" id="1.20.144.10">
    <property type="entry name" value="Phosphatidic acid phosphatase type 2/haloperoxidase"/>
    <property type="match status" value="2"/>
</dbReference>
<dbReference type="InterPro" id="IPR036938">
    <property type="entry name" value="PAP2/HPO_sf"/>
</dbReference>
<dbReference type="EMBL" id="SNWP01000012">
    <property type="protein sequence ID" value="TDO25855.1"/>
    <property type="molecule type" value="Genomic_DNA"/>
</dbReference>
<accession>A0A4R6IVE3</accession>
<proteinExistence type="predicted"/>
<organism evidence="2 3">
    <name type="scientific">Sediminibacterium goheungense</name>
    <dbReference type="NCBI Taxonomy" id="1086393"/>
    <lineage>
        <taxon>Bacteria</taxon>
        <taxon>Pseudomonadati</taxon>
        <taxon>Bacteroidota</taxon>
        <taxon>Chitinophagia</taxon>
        <taxon>Chitinophagales</taxon>
        <taxon>Chitinophagaceae</taxon>
        <taxon>Sediminibacterium</taxon>
    </lineage>
</organism>
<dbReference type="Pfam" id="PF01569">
    <property type="entry name" value="PAP2"/>
    <property type="match status" value="1"/>
</dbReference>
<dbReference type="SUPFAM" id="SSF48317">
    <property type="entry name" value="Acid phosphatase/Vanadium-dependent haloperoxidase"/>
    <property type="match status" value="1"/>
</dbReference>
<protein>
    <submittedName>
        <fullName evidence="2">Undecaprenyl-diphosphatase</fullName>
    </submittedName>
</protein>
<dbReference type="InterPro" id="IPR000326">
    <property type="entry name" value="PAP2/HPO"/>
</dbReference>
<keyword evidence="3" id="KW-1185">Reference proteome</keyword>
<dbReference type="OrthoDB" id="9773582at2"/>
<gene>
    <name evidence="2" type="ORF">BC659_2779</name>
</gene>
<reference evidence="2 3" key="1">
    <citation type="submission" date="2019-03" db="EMBL/GenBank/DDBJ databases">
        <title>Genomic Encyclopedia of Archaeal and Bacterial Type Strains, Phase II (KMG-II): from individual species to whole genera.</title>
        <authorList>
            <person name="Goeker M."/>
        </authorList>
    </citation>
    <scope>NUCLEOTIDE SEQUENCE [LARGE SCALE GENOMIC DNA]</scope>
    <source>
        <strain evidence="2 3">DSM 28323</strain>
    </source>
</reference>
<evidence type="ECO:0000313" key="3">
    <source>
        <dbReference type="Proteomes" id="UP000295741"/>
    </source>
</evidence>
<dbReference type="Proteomes" id="UP000295741">
    <property type="component" value="Unassembled WGS sequence"/>
</dbReference>
<dbReference type="PANTHER" id="PTHR14969">
    <property type="entry name" value="SPHINGOSINE-1-PHOSPHATE PHOSPHOHYDROLASE"/>
    <property type="match status" value="1"/>
</dbReference>
<dbReference type="RefSeq" id="WP_133475342.1">
    <property type="nucleotide sequence ID" value="NZ_SNWP01000012.1"/>
</dbReference>
<dbReference type="PANTHER" id="PTHR14969:SF13">
    <property type="entry name" value="AT30094P"/>
    <property type="match status" value="1"/>
</dbReference>
<feature type="domain" description="Phosphatidic acid phosphatase type 2/haloperoxidase" evidence="1">
    <location>
        <begin position="89"/>
        <end position="200"/>
    </location>
</feature>
<comment type="caution">
    <text evidence="2">The sequence shown here is derived from an EMBL/GenBank/DDBJ whole genome shotgun (WGS) entry which is preliminary data.</text>
</comment>
<dbReference type="AlphaFoldDB" id="A0A4R6IVE3"/>
<sequence length="210" mass="23282">MKKWKNITNTTKAIRKKWLLLCIVMCFAGTQILYGQASWELNLLRNINPMHPAGTVWDGISTTAKPISVLIPAGIMTAALINHDKNSKQKAIEIGASIFISAATTSIMKQLVKRDRPANVYADIYPDKPDNGYAFPSGHVSVSFATAASLSIQYKKWYITLPAYLWSTSVAYSRLYLGQHYPSDVLMGAATGIGSAYASHWLNKKLFHKK</sequence>
<name>A0A4R6IVE3_9BACT</name>
<evidence type="ECO:0000313" key="2">
    <source>
        <dbReference type="EMBL" id="TDO25855.1"/>
    </source>
</evidence>
<dbReference type="SMART" id="SM00014">
    <property type="entry name" value="acidPPc"/>
    <property type="match status" value="1"/>
</dbReference>
<evidence type="ECO:0000259" key="1">
    <source>
        <dbReference type="SMART" id="SM00014"/>
    </source>
</evidence>